<dbReference type="EMBL" id="JRQD01000004">
    <property type="protein sequence ID" value="KGM06648.1"/>
    <property type="molecule type" value="Genomic_DNA"/>
</dbReference>
<evidence type="ECO:0000256" key="2">
    <source>
        <dbReference type="ARBA" id="ARBA00004382"/>
    </source>
</evidence>
<keyword evidence="6" id="KW-0735">Signal-anchor</keyword>
<gene>
    <name evidence="11" type="primary">ctaG</name>
    <name evidence="11" type="ORF">LP43_1872</name>
</gene>
<evidence type="ECO:0000256" key="1">
    <source>
        <dbReference type="ARBA" id="ARBA00004007"/>
    </source>
</evidence>
<keyword evidence="7 10" id="KW-1133">Transmembrane helix</keyword>
<evidence type="ECO:0000256" key="6">
    <source>
        <dbReference type="ARBA" id="ARBA00022968"/>
    </source>
</evidence>
<organism evidence="11 12">
    <name type="scientific">Methylophaga thiooxydans</name>
    <dbReference type="NCBI Taxonomy" id="392484"/>
    <lineage>
        <taxon>Bacteria</taxon>
        <taxon>Pseudomonadati</taxon>
        <taxon>Pseudomonadota</taxon>
        <taxon>Gammaproteobacteria</taxon>
        <taxon>Thiotrichales</taxon>
        <taxon>Piscirickettsiaceae</taxon>
        <taxon>Methylophaga</taxon>
    </lineage>
</organism>
<keyword evidence="5 10" id="KW-0812">Transmembrane</keyword>
<comment type="similarity">
    <text evidence="3">Belongs to the COX11/CtaG family.</text>
</comment>
<dbReference type="GO" id="GO:0005507">
    <property type="term" value="F:copper ion binding"/>
    <property type="evidence" value="ECO:0007669"/>
    <property type="project" value="InterPro"/>
</dbReference>
<dbReference type="NCBIfam" id="NF003465">
    <property type="entry name" value="PRK05089.1"/>
    <property type="match status" value="1"/>
</dbReference>
<dbReference type="Pfam" id="PF04442">
    <property type="entry name" value="CtaG_Cox11"/>
    <property type="match status" value="1"/>
</dbReference>
<evidence type="ECO:0000256" key="10">
    <source>
        <dbReference type="SAM" id="Phobius"/>
    </source>
</evidence>
<dbReference type="STRING" id="392484.LP43_1872"/>
<evidence type="ECO:0000313" key="11">
    <source>
        <dbReference type="EMBL" id="KGM06648.1"/>
    </source>
</evidence>
<evidence type="ECO:0000256" key="5">
    <source>
        <dbReference type="ARBA" id="ARBA00022692"/>
    </source>
</evidence>
<dbReference type="InterPro" id="IPR007533">
    <property type="entry name" value="Cyt_c_oxidase_assmbl_CtaG"/>
</dbReference>
<name>A0A0A0BDM5_9GAMM</name>
<keyword evidence="8" id="KW-0186">Copper</keyword>
<evidence type="ECO:0000256" key="8">
    <source>
        <dbReference type="ARBA" id="ARBA00023008"/>
    </source>
</evidence>
<sequence>MKRWFNLTTPSGLICAVCVMFAFGFMLVPLYDVFCEVTGLNGKTKGQYQGDVITSNSERMITIQFVANRNANLPWDFSPQQEEIALKLGERKQTSFEIKNTYDRAVIAQAIPSVSPAVAADYLNKVECFCFQKQPLEASESKQFPLVFFLDPALPEHITKLTLSYTLFDISETATASAR</sequence>
<dbReference type="PANTHER" id="PTHR21320">
    <property type="entry name" value="CYTOCHROME C OXIDASE ASSEMBLY PROTEIN COX11-RELATED"/>
    <property type="match status" value="1"/>
</dbReference>
<comment type="caution">
    <text evidence="11">The sequence shown here is derived from an EMBL/GenBank/DDBJ whole genome shotgun (WGS) entry which is preliminary data.</text>
</comment>
<dbReference type="Gene3D" id="2.60.370.10">
    <property type="entry name" value="Ctag/Cox11"/>
    <property type="match status" value="1"/>
</dbReference>
<reference evidence="11 12" key="1">
    <citation type="submission" date="2014-09" db="EMBL/GenBank/DDBJ databases">
        <authorList>
            <person name="Grob C."/>
            <person name="Taubert M."/>
            <person name="Howat A.M."/>
            <person name="Burns O.J."/>
            <person name="Dixon J.L."/>
            <person name="Chen Y."/>
            <person name="Murrell J.C."/>
        </authorList>
    </citation>
    <scope>NUCLEOTIDE SEQUENCE [LARGE SCALE GENOMIC DNA]</scope>
    <source>
        <strain evidence="11">L4</strain>
    </source>
</reference>
<protein>
    <recommendedName>
        <fullName evidence="4">Cytochrome c oxidase assembly protein CtaG</fullName>
    </recommendedName>
</protein>
<dbReference type="AlphaFoldDB" id="A0A0A0BDM5"/>
<dbReference type="SUPFAM" id="SSF110111">
    <property type="entry name" value="Ctag/Cox11"/>
    <property type="match status" value="1"/>
</dbReference>
<keyword evidence="9 10" id="KW-0472">Membrane</keyword>
<dbReference type="PANTHER" id="PTHR21320:SF3">
    <property type="entry name" value="CYTOCHROME C OXIDASE ASSEMBLY PROTEIN COX11, MITOCHONDRIAL-RELATED"/>
    <property type="match status" value="1"/>
</dbReference>
<evidence type="ECO:0000256" key="7">
    <source>
        <dbReference type="ARBA" id="ARBA00022989"/>
    </source>
</evidence>
<evidence type="ECO:0000256" key="9">
    <source>
        <dbReference type="ARBA" id="ARBA00023136"/>
    </source>
</evidence>
<evidence type="ECO:0000313" key="12">
    <source>
        <dbReference type="Proteomes" id="UP000029999"/>
    </source>
</evidence>
<feature type="transmembrane region" description="Helical" evidence="10">
    <location>
        <begin position="12"/>
        <end position="31"/>
    </location>
</feature>
<dbReference type="Proteomes" id="UP000029999">
    <property type="component" value="Unassembled WGS sequence"/>
</dbReference>
<proteinExistence type="inferred from homology"/>
<evidence type="ECO:0000256" key="4">
    <source>
        <dbReference type="ARBA" id="ARBA00015384"/>
    </source>
</evidence>
<comment type="subcellular location">
    <subcellularLocation>
        <location evidence="2">Cell inner membrane</location>
        <topology evidence="2">Single-pass type II membrane protein</topology>
        <orientation evidence="2">Periplasmic side</orientation>
    </subcellularLocation>
</comment>
<comment type="function">
    <text evidence="1">Exerts its effect at some terminal stage of cytochrome c oxidase synthesis, probably by being involved in the insertion of the copper B into subunit I.</text>
</comment>
<evidence type="ECO:0000256" key="3">
    <source>
        <dbReference type="ARBA" id="ARBA00009620"/>
    </source>
</evidence>
<dbReference type="GO" id="GO:0005886">
    <property type="term" value="C:plasma membrane"/>
    <property type="evidence" value="ECO:0007669"/>
    <property type="project" value="UniProtKB-SubCell"/>
</dbReference>
<accession>A0A0A0BDM5</accession>
<dbReference type="RefSeq" id="WP_036314472.1">
    <property type="nucleotide sequence ID" value="NZ_JRQD01000004.1"/>
</dbReference>
<dbReference type="PIRSF" id="PIRSF005413">
    <property type="entry name" value="COX11"/>
    <property type="match status" value="1"/>
</dbReference>
<dbReference type="InterPro" id="IPR023471">
    <property type="entry name" value="CtaG/Cox11_dom_sf"/>
</dbReference>